<sequence>MRMNTTLFDLKNNVISIGNELLAVKQEKIAEASKHDANPETIKQLELNETSLQARFDVFKNEYEAMNAEEMASMSPNNRRFNGEYNDPKLHIESAKAAFIRAVARGASVTTGVSAALGDDNSSGGERILPKTMTNELLHEPFIKNPLREVSTFTSITNLEIPKVIFTLDNDDFIEDTETAKELETEGDVVKFGRNKFKVFAPVSESILAASDTNLVQIVDQALRSGLAAKEKKVAFASSPKAGEEHMSFYSTQNAIIVVNGISLYKAIKAAIAALPEYFRENASVVMRYEDYLDIIEILSNGSATLFDAQPEQILGKPVEFCDLAIKPIIGDFSYSHFNYDPQIIYDRDKDVKTGMWDFVLTAWFDHQIKLKSAFRIANVQ</sequence>
<gene>
    <name evidence="3" type="ORF">B9T62_11135</name>
</gene>
<protein>
    <submittedName>
        <fullName evidence="3">Phage major capsid protein</fullName>
    </submittedName>
</protein>
<accession>A0A2Z2KDW5</accession>
<dbReference type="Proteomes" id="UP000249890">
    <property type="component" value="Chromosome"/>
</dbReference>
<dbReference type="KEGG" id="pdh:B9T62_11135"/>
<organism evidence="3 4">
    <name type="scientific">Paenibacillus donghaensis</name>
    <dbReference type="NCBI Taxonomy" id="414771"/>
    <lineage>
        <taxon>Bacteria</taxon>
        <taxon>Bacillati</taxon>
        <taxon>Bacillota</taxon>
        <taxon>Bacilli</taxon>
        <taxon>Bacillales</taxon>
        <taxon>Paenibacillaceae</taxon>
        <taxon>Paenibacillus</taxon>
    </lineage>
</organism>
<evidence type="ECO:0000256" key="1">
    <source>
        <dbReference type="ARBA" id="ARBA00004328"/>
    </source>
</evidence>
<evidence type="ECO:0000313" key="4">
    <source>
        <dbReference type="Proteomes" id="UP000249890"/>
    </source>
</evidence>
<dbReference type="Pfam" id="PF05065">
    <property type="entry name" value="Phage_capsid"/>
    <property type="match status" value="1"/>
</dbReference>
<evidence type="ECO:0000313" key="3">
    <source>
        <dbReference type="EMBL" id="ASA21290.1"/>
    </source>
</evidence>
<reference evidence="3 4" key="1">
    <citation type="submission" date="2017-06" db="EMBL/GenBank/DDBJ databases">
        <title>Complete genome sequence of Paenibacillus donghaensis KCTC 13049T isolated from East Sea sediment, South Korea.</title>
        <authorList>
            <person name="Jung B.K."/>
            <person name="Hong S.-J."/>
            <person name="Shin J.-H."/>
        </authorList>
    </citation>
    <scope>NUCLEOTIDE SEQUENCE [LARGE SCALE GENOMIC DNA]</scope>
    <source>
        <strain evidence="3 4">KCTC 13049</strain>
    </source>
</reference>
<dbReference type="NCBIfam" id="TIGR01554">
    <property type="entry name" value="major_cap_HK97"/>
    <property type="match status" value="1"/>
</dbReference>
<proteinExistence type="predicted"/>
<feature type="domain" description="Phage capsid-like C-terminal" evidence="2">
    <location>
        <begin position="128"/>
        <end position="378"/>
    </location>
</feature>
<dbReference type="AlphaFoldDB" id="A0A2Z2KDW5"/>
<dbReference type="SUPFAM" id="SSF56563">
    <property type="entry name" value="Major capsid protein gp5"/>
    <property type="match status" value="1"/>
</dbReference>
<comment type="subcellular location">
    <subcellularLocation>
        <location evidence="1">Virion</location>
    </subcellularLocation>
</comment>
<dbReference type="EMBL" id="CP021780">
    <property type="protein sequence ID" value="ASA21290.1"/>
    <property type="molecule type" value="Genomic_DNA"/>
</dbReference>
<dbReference type="InterPro" id="IPR024455">
    <property type="entry name" value="Phage_capsid"/>
</dbReference>
<keyword evidence="4" id="KW-1185">Reference proteome</keyword>
<evidence type="ECO:0000259" key="2">
    <source>
        <dbReference type="Pfam" id="PF05065"/>
    </source>
</evidence>
<dbReference type="InterPro" id="IPR054612">
    <property type="entry name" value="Phage_capsid-like_C"/>
</dbReference>
<name>A0A2Z2KDW5_9BACL</name>